<keyword evidence="2" id="KW-1185">Reference proteome</keyword>
<proteinExistence type="predicted"/>
<dbReference type="EMBL" id="FOSG01000007">
    <property type="protein sequence ID" value="SFK59120.1"/>
    <property type="molecule type" value="Genomic_DNA"/>
</dbReference>
<evidence type="ECO:0008006" key="3">
    <source>
        <dbReference type="Google" id="ProtNLM"/>
    </source>
</evidence>
<organism evidence="1 2">
    <name type="scientific">Streptomyces pini</name>
    <dbReference type="NCBI Taxonomy" id="1520580"/>
    <lineage>
        <taxon>Bacteria</taxon>
        <taxon>Bacillati</taxon>
        <taxon>Actinomycetota</taxon>
        <taxon>Actinomycetes</taxon>
        <taxon>Kitasatosporales</taxon>
        <taxon>Streptomycetaceae</taxon>
        <taxon>Streptomyces</taxon>
    </lineage>
</organism>
<dbReference type="Proteomes" id="UP000198928">
    <property type="component" value="Unassembled WGS sequence"/>
</dbReference>
<accession>A0A1I4ASC5</accession>
<dbReference type="PANTHER" id="PTHR40630">
    <property type="entry name" value="POSSIBLE DNA-BINDING PROTEIN"/>
    <property type="match status" value="1"/>
</dbReference>
<gene>
    <name evidence="1" type="ORF">SAMN05192584_107104</name>
</gene>
<protein>
    <recommendedName>
        <fullName evidence="3">DUF3140 domain-containing protein</fullName>
    </recommendedName>
</protein>
<dbReference type="PANTHER" id="PTHR40630:SF1">
    <property type="entry name" value="DNA-BINDING PROTEIN"/>
    <property type="match status" value="1"/>
</dbReference>
<dbReference type="Pfam" id="PF11338">
    <property type="entry name" value="DUF3140"/>
    <property type="match status" value="1"/>
</dbReference>
<dbReference type="InterPro" id="IPR021487">
    <property type="entry name" value="DUF3140"/>
</dbReference>
<sequence>MADISELELDALWDEFHAVVNMTSNELEAWLRTSVAGERTEELPEQAGSERGRQVLAILRKRRTDLTDDDVAAMRDVVDTVGAERDRVRVAEAVRDSDWRHRMMSLGHDPVRAS</sequence>
<dbReference type="RefSeq" id="WP_093849595.1">
    <property type="nucleotide sequence ID" value="NZ_FOSG01000007.1"/>
</dbReference>
<dbReference type="AlphaFoldDB" id="A0A1I4ASC5"/>
<evidence type="ECO:0000313" key="2">
    <source>
        <dbReference type="Proteomes" id="UP000198928"/>
    </source>
</evidence>
<dbReference type="OrthoDB" id="513524at2"/>
<name>A0A1I4ASC5_9ACTN</name>
<evidence type="ECO:0000313" key="1">
    <source>
        <dbReference type="EMBL" id="SFK59120.1"/>
    </source>
</evidence>
<reference evidence="2" key="1">
    <citation type="submission" date="2016-10" db="EMBL/GenBank/DDBJ databases">
        <authorList>
            <person name="Varghese N."/>
            <person name="Submissions S."/>
        </authorList>
    </citation>
    <scope>NUCLEOTIDE SEQUENCE [LARGE SCALE GENOMIC DNA]</scope>
    <source>
        <strain evidence="2">PL19</strain>
    </source>
</reference>